<protein>
    <submittedName>
        <fullName evidence="2">Uncharacterized protein</fullName>
    </submittedName>
</protein>
<name>A0A182KI04_9DIPT</name>
<dbReference type="STRING" id="43041.A0A182KI04"/>
<dbReference type="VEuPathDB" id="VectorBase:ACHR014107"/>
<sequence>MGINIEPKFPPSEDYASFHSGYGAMNNITQAGGTQDYLHHVQSESLHHASAVTVGVPSGNVPTGGNGHASSAGSNGGGGGPSSAYNDYSSSMVGHYYHHPHHHHHHHHHHPHAHHASHNGYVSPVQMQSTPSASIAPAIATLPPIVSTTASNSSVSDTNSFPTNVNPGYYNGYYAASNQGHTSMMDTPLQCVGTEVSNTALGLQELGT</sequence>
<dbReference type="AlphaFoldDB" id="A0A182KI04"/>
<feature type="region of interest" description="Disordered" evidence="1">
    <location>
        <begin position="54"/>
        <end position="129"/>
    </location>
</feature>
<evidence type="ECO:0000313" key="3">
    <source>
        <dbReference type="Proteomes" id="UP000075881"/>
    </source>
</evidence>
<organism evidence="2 3">
    <name type="scientific">Anopheles christyi</name>
    <dbReference type="NCBI Taxonomy" id="43041"/>
    <lineage>
        <taxon>Eukaryota</taxon>
        <taxon>Metazoa</taxon>
        <taxon>Ecdysozoa</taxon>
        <taxon>Arthropoda</taxon>
        <taxon>Hexapoda</taxon>
        <taxon>Insecta</taxon>
        <taxon>Pterygota</taxon>
        <taxon>Neoptera</taxon>
        <taxon>Endopterygota</taxon>
        <taxon>Diptera</taxon>
        <taxon>Nematocera</taxon>
        <taxon>Culicoidea</taxon>
        <taxon>Culicidae</taxon>
        <taxon>Anophelinae</taxon>
        <taxon>Anopheles</taxon>
    </lineage>
</organism>
<accession>A0A182KI04</accession>
<dbReference type="EnsemblMetazoa" id="ACHR014107-RA">
    <property type="protein sequence ID" value="ACHR014107-PA"/>
    <property type="gene ID" value="ACHR014107"/>
</dbReference>
<feature type="compositionally biased region" description="Basic residues" evidence="1">
    <location>
        <begin position="96"/>
        <end position="117"/>
    </location>
</feature>
<evidence type="ECO:0000313" key="2">
    <source>
        <dbReference type="EnsemblMetazoa" id="ACHR014107-PA"/>
    </source>
</evidence>
<proteinExistence type="predicted"/>
<keyword evidence="3" id="KW-1185">Reference proteome</keyword>
<dbReference type="Proteomes" id="UP000075881">
    <property type="component" value="Unassembled WGS sequence"/>
</dbReference>
<reference evidence="2" key="2">
    <citation type="submission" date="2020-05" db="UniProtKB">
        <authorList>
            <consortium name="EnsemblMetazoa"/>
        </authorList>
    </citation>
    <scope>IDENTIFICATION</scope>
    <source>
        <strain evidence="2">ACHKN1017</strain>
    </source>
</reference>
<reference evidence="3" key="1">
    <citation type="submission" date="2013-03" db="EMBL/GenBank/DDBJ databases">
        <title>The Genome Sequence of Anopheles christyi ACHKN1017.</title>
        <authorList>
            <consortium name="The Broad Institute Genomics Platform"/>
            <person name="Neafsey D.E."/>
            <person name="Besansky N."/>
            <person name="Walker B."/>
            <person name="Young S.K."/>
            <person name="Zeng Q."/>
            <person name="Gargeya S."/>
            <person name="Fitzgerald M."/>
            <person name="Haas B."/>
            <person name="Abouelleil A."/>
            <person name="Allen A.W."/>
            <person name="Alvarado L."/>
            <person name="Arachchi H.M."/>
            <person name="Berlin A.M."/>
            <person name="Chapman S.B."/>
            <person name="Gainer-Dewar J."/>
            <person name="Goldberg J."/>
            <person name="Griggs A."/>
            <person name="Gujja S."/>
            <person name="Hansen M."/>
            <person name="Howarth C."/>
            <person name="Imamovic A."/>
            <person name="Ireland A."/>
            <person name="Larimer J."/>
            <person name="McCowan C."/>
            <person name="Murphy C."/>
            <person name="Pearson M."/>
            <person name="Poon T.W."/>
            <person name="Priest M."/>
            <person name="Roberts A."/>
            <person name="Saif S."/>
            <person name="Shea T."/>
            <person name="Sisk P."/>
            <person name="Sykes S."/>
            <person name="Wortman J."/>
            <person name="Nusbaum C."/>
            <person name="Birren B."/>
        </authorList>
    </citation>
    <scope>NUCLEOTIDE SEQUENCE [LARGE SCALE GENOMIC DNA]</scope>
    <source>
        <strain evidence="3">ACHKN1017</strain>
    </source>
</reference>
<evidence type="ECO:0000256" key="1">
    <source>
        <dbReference type="SAM" id="MobiDB-lite"/>
    </source>
</evidence>